<evidence type="ECO:0000256" key="1">
    <source>
        <dbReference type="SAM" id="MobiDB-lite"/>
    </source>
</evidence>
<organism evidence="2">
    <name type="scientific">Shewanella putrefaciens (strain CN-32 / ATCC BAA-453)</name>
    <dbReference type="NCBI Taxonomy" id="319224"/>
    <lineage>
        <taxon>Bacteria</taxon>
        <taxon>Pseudomonadati</taxon>
        <taxon>Pseudomonadota</taxon>
        <taxon>Gammaproteobacteria</taxon>
        <taxon>Alteromonadales</taxon>
        <taxon>Shewanellaceae</taxon>
        <taxon>Shewanella</taxon>
    </lineage>
</organism>
<accession>A4Y522</accession>
<feature type="compositionally biased region" description="Polar residues" evidence="1">
    <location>
        <begin position="267"/>
        <end position="283"/>
    </location>
</feature>
<dbReference type="EMBL" id="CP000681">
    <property type="protein sequence ID" value="ABP75055.1"/>
    <property type="molecule type" value="Genomic_DNA"/>
</dbReference>
<sequence>MTTSATDEKPPEKTGKLRASREEKHTQSRHSNATTTPEMRLFIQQSDLSVSQLAKILNITEATVRKWRKRESIVDCPNTPHHLNTTLTPMEEYVVVGLRYQLKLPLDRLLKATQTFINPNVSRSGLARCLKRYGISRLDEFEAPQVPERYFNQLPVTQGIDIQTYTVNPETLAKALALPSTDGNTVVQVVSLTIPPQLTEQAPSSVLLGVDTASDWIYLDIYQDSNTQATNRYIAYVLRHGPFHLRKLLVRNYHTFLARFPGAHGTPKTSAAGSQNKVTVSRSTRGDSL</sequence>
<feature type="compositionally biased region" description="Basic and acidic residues" evidence="1">
    <location>
        <begin position="1"/>
        <end position="26"/>
    </location>
</feature>
<dbReference type="HOGENOM" id="CLU_962769_0_0_6"/>
<feature type="compositionally biased region" description="Polar residues" evidence="1">
    <location>
        <begin position="29"/>
        <end position="38"/>
    </location>
</feature>
<dbReference type="STRING" id="319224.Sputcn32_1327"/>
<dbReference type="eggNOG" id="COG2801">
    <property type="taxonomic scope" value="Bacteria"/>
</dbReference>
<gene>
    <name evidence="2" type="ordered locus">Sputcn32_1327</name>
</gene>
<evidence type="ECO:0000313" key="2">
    <source>
        <dbReference type="EMBL" id="ABP75055.1"/>
    </source>
</evidence>
<name>A4Y522_SHEPC</name>
<dbReference type="KEGG" id="spc:Sputcn32_1327"/>
<reference evidence="2" key="1">
    <citation type="submission" date="2007-04" db="EMBL/GenBank/DDBJ databases">
        <title>Complete sequence of Shewanella putrefaciens CN-32.</title>
        <authorList>
            <consortium name="US DOE Joint Genome Institute"/>
            <person name="Copeland A."/>
            <person name="Lucas S."/>
            <person name="Lapidus A."/>
            <person name="Barry K."/>
            <person name="Detter J.C."/>
            <person name="Glavina del Rio T."/>
            <person name="Hammon N."/>
            <person name="Israni S."/>
            <person name="Dalin E."/>
            <person name="Tice H."/>
            <person name="Pitluck S."/>
            <person name="Chain P."/>
            <person name="Malfatti S."/>
            <person name="Shin M."/>
            <person name="Vergez L."/>
            <person name="Schmutz J."/>
            <person name="Larimer F."/>
            <person name="Land M."/>
            <person name="Hauser L."/>
            <person name="Kyrpides N."/>
            <person name="Mikhailova N."/>
            <person name="Romine M.F."/>
            <person name="Fredrickson J."/>
            <person name="Tiedje J."/>
            <person name="Richardson P."/>
        </authorList>
    </citation>
    <scope>NUCLEOTIDE SEQUENCE [LARGE SCALE GENOMIC DNA]</scope>
    <source>
        <strain evidence="2">CN-32</strain>
    </source>
</reference>
<dbReference type="AlphaFoldDB" id="A4Y522"/>
<feature type="region of interest" description="Disordered" evidence="1">
    <location>
        <begin position="1"/>
        <end position="38"/>
    </location>
</feature>
<proteinExistence type="predicted"/>
<protein>
    <submittedName>
        <fullName evidence="2">Transcriptional regulator, putative</fullName>
    </submittedName>
</protein>
<feature type="region of interest" description="Disordered" evidence="1">
    <location>
        <begin position="264"/>
        <end position="289"/>
    </location>
</feature>